<dbReference type="EMBL" id="MLOK01000039">
    <property type="protein sequence ID" value="OIM21235.1"/>
    <property type="molecule type" value="Genomic_DNA"/>
</dbReference>
<gene>
    <name evidence="8" type="primary">purC</name>
    <name evidence="10" type="ORF">ATX59_05510</name>
</gene>
<dbReference type="PANTHER" id="PTHR43599:SF3">
    <property type="entry name" value="SI:DKEY-6E2.2"/>
    <property type="match status" value="1"/>
</dbReference>
<accession>A0A6M5K6Z6</accession>
<dbReference type="UniPathway" id="UPA00074">
    <property type="reaction ID" value="UER00131"/>
</dbReference>
<dbReference type="CDD" id="cd01415">
    <property type="entry name" value="SAICAR_synt_PurC"/>
    <property type="match status" value="1"/>
</dbReference>
<comment type="catalytic activity">
    <reaction evidence="7 8">
        <text>5-amino-1-(5-phospho-D-ribosyl)imidazole-4-carboxylate + L-aspartate + ATP = (2S)-2-[5-amino-1-(5-phospho-beta-D-ribosyl)imidazole-4-carboxamido]succinate + ADP + phosphate + 2 H(+)</text>
        <dbReference type="Rhea" id="RHEA:22628"/>
        <dbReference type="ChEBI" id="CHEBI:15378"/>
        <dbReference type="ChEBI" id="CHEBI:29991"/>
        <dbReference type="ChEBI" id="CHEBI:30616"/>
        <dbReference type="ChEBI" id="CHEBI:43474"/>
        <dbReference type="ChEBI" id="CHEBI:58443"/>
        <dbReference type="ChEBI" id="CHEBI:77657"/>
        <dbReference type="ChEBI" id="CHEBI:456216"/>
        <dbReference type="EC" id="6.3.2.6"/>
    </reaction>
</comment>
<dbReference type="RefSeq" id="WP_002823254.1">
    <property type="nucleotide sequence ID" value="NZ_CP027431.1"/>
</dbReference>
<evidence type="ECO:0000256" key="7">
    <source>
        <dbReference type="ARBA" id="ARBA00048475"/>
    </source>
</evidence>
<feature type="domain" description="SAICAR synthetase/ADE2 N-terminal" evidence="9">
    <location>
        <begin position="5"/>
        <end position="231"/>
    </location>
</feature>
<keyword evidence="6 8" id="KW-0067">ATP-binding</keyword>
<dbReference type="InterPro" id="IPR028923">
    <property type="entry name" value="SAICAR_synt/ADE2_N"/>
</dbReference>
<dbReference type="Gene3D" id="3.30.200.20">
    <property type="entry name" value="Phosphorylase Kinase, domain 1"/>
    <property type="match status" value="1"/>
</dbReference>
<keyword evidence="4 8" id="KW-0547">Nucleotide-binding</keyword>
<organism evidence="10 11">
    <name type="scientific">Oenococcus oeni</name>
    <name type="common">Leuconostoc oenos</name>
    <dbReference type="NCBI Taxonomy" id="1247"/>
    <lineage>
        <taxon>Bacteria</taxon>
        <taxon>Bacillati</taxon>
        <taxon>Bacillota</taxon>
        <taxon>Bacilli</taxon>
        <taxon>Lactobacillales</taxon>
        <taxon>Lactobacillaceae</taxon>
        <taxon>Oenococcus</taxon>
    </lineage>
</organism>
<dbReference type="InterPro" id="IPR050089">
    <property type="entry name" value="SAICAR_synthetase"/>
</dbReference>
<proteinExistence type="inferred from homology"/>
<evidence type="ECO:0000313" key="10">
    <source>
        <dbReference type="EMBL" id="OIM21235.1"/>
    </source>
</evidence>
<dbReference type="OMA" id="EFCYKND"/>
<dbReference type="HAMAP" id="MF_00137">
    <property type="entry name" value="SAICAR_synth"/>
    <property type="match status" value="1"/>
</dbReference>
<dbReference type="InterPro" id="IPR001636">
    <property type="entry name" value="SAICAR_synth"/>
</dbReference>
<protein>
    <recommendedName>
        <fullName evidence="8">Phosphoribosylaminoimidazole-succinocarboxamide synthase</fullName>
        <ecNumber evidence="8">6.3.2.6</ecNumber>
    </recommendedName>
    <alternativeName>
        <fullName evidence="8">SAICAR synthetase</fullName>
    </alternativeName>
</protein>
<dbReference type="GO" id="GO:0006189">
    <property type="term" value="P:'de novo' IMP biosynthetic process"/>
    <property type="evidence" value="ECO:0007669"/>
    <property type="project" value="UniProtKB-UniRule"/>
</dbReference>
<dbReference type="PANTHER" id="PTHR43599">
    <property type="entry name" value="MULTIFUNCTIONAL PROTEIN ADE2"/>
    <property type="match status" value="1"/>
</dbReference>
<dbReference type="AlphaFoldDB" id="A0A6M5K6Z6"/>
<dbReference type="GO" id="GO:0004639">
    <property type="term" value="F:phosphoribosylaminoimidazolesuccinocarboxamide synthase activity"/>
    <property type="evidence" value="ECO:0007669"/>
    <property type="project" value="UniProtKB-UniRule"/>
</dbReference>
<sequence>MTESLLYSGKAKNMFQTDDPEIVHIHYKDQATALNGKVKEKIEGKGQLTSHISALLFNYLTVQGIENHFQKELENGDALVRKVKIVPLEVVTRNFAAGHFASRFNVPMHKALKPAVHEFYFKSDSLDDPFINNEQILALEIADKKTISQMKEEAELINQKLINLFDQIGITLIDFKVEFGFTSQGKLLLADELSPDNMRLLDKESGKSLDKDVFRQKIGDVRIGYQTVLDRLNNKLIAGEN</sequence>
<keyword evidence="3 8" id="KW-0436">Ligase</keyword>
<keyword evidence="5 8" id="KW-0658">Purine biosynthesis</keyword>
<evidence type="ECO:0000256" key="3">
    <source>
        <dbReference type="ARBA" id="ARBA00022598"/>
    </source>
</evidence>
<dbReference type="NCBIfam" id="TIGR00081">
    <property type="entry name" value="purC"/>
    <property type="match status" value="1"/>
</dbReference>
<name>A0A6M5K6Z6_OENOE</name>
<evidence type="ECO:0000256" key="6">
    <source>
        <dbReference type="ARBA" id="ARBA00022840"/>
    </source>
</evidence>
<dbReference type="Gene3D" id="3.30.470.20">
    <property type="entry name" value="ATP-grasp fold, B domain"/>
    <property type="match status" value="1"/>
</dbReference>
<evidence type="ECO:0000256" key="8">
    <source>
        <dbReference type="HAMAP-Rule" id="MF_00137"/>
    </source>
</evidence>
<dbReference type="SUPFAM" id="SSF56104">
    <property type="entry name" value="SAICAR synthase-like"/>
    <property type="match status" value="1"/>
</dbReference>
<evidence type="ECO:0000256" key="5">
    <source>
        <dbReference type="ARBA" id="ARBA00022755"/>
    </source>
</evidence>
<evidence type="ECO:0000256" key="2">
    <source>
        <dbReference type="ARBA" id="ARBA00010190"/>
    </source>
</evidence>
<dbReference type="GO" id="GO:0005524">
    <property type="term" value="F:ATP binding"/>
    <property type="evidence" value="ECO:0007669"/>
    <property type="project" value="UniProtKB-KW"/>
</dbReference>
<dbReference type="EC" id="6.3.2.6" evidence="8"/>
<dbReference type="InterPro" id="IPR033934">
    <property type="entry name" value="SAICAR_synt_PurC"/>
</dbReference>
<reference evidence="10 11" key="1">
    <citation type="journal article" date="2016" name="BMC Genomics">
        <title>Consensus pan-genome assembly of the specialised wine bacterium Oenococcus oeni.</title>
        <authorList>
            <person name="Sternes P.R."/>
            <person name="Borneman A.R."/>
        </authorList>
    </citation>
    <scope>NUCLEOTIDE SEQUENCE [LARGE SCALE GENOMIC DNA]</scope>
    <source>
        <strain evidence="10 11">AWRIB661</strain>
    </source>
</reference>
<evidence type="ECO:0000313" key="11">
    <source>
        <dbReference type="Proteomes" id="UP000181728"/>
    </source>
</evidence>
<comment type="similarity">
    <text evidence="2 8">Belongs to the SAICAR synthetase family.</text>
</comment>
<evidence type="ECO:0000256" key="1">
    <source>
        <dbReference type="ARBA" id="ARBA00004672"/>
    </source>
</evidence>
<comment type="caution">
    <text evidence="10">The sequence shown here is derived from an EMBL/GenBank/DDBJ whole genome shotgun (WGS) entry which is preliminary data.</text>
</comment>
<dbReference type="SMR" id="A0A6M5K6Z6"/>
<dbReference type="Proteomes" id="UP000181728">
    <property type="component" value="Unassembled WGS sequence"/>
</dbReference>
<comment type="pathway">
    <text evidence="1 8">Purine metabolism; IMP biosynthesis via de novo pathway; 5-amino-1-(5-phospho-D-ribosyl)imidazole-4-carboxamide from 5-amino-1-(5-phospho-D-ribosyl)imidazole-4-carboxylate: step 1/2.</text>
</comment>
<dbReference type="GO" id="GO:0009236">
    <property type="term" value="P:cobalamin biosynthetic process"/>
    <property type="evidence" value="ECO:0007669"/>
    <property type="project" value="InterPro"/>
</dbReference>
<dbReference type="Pfam" id="PF01259">
    <property type="entry name" value="SAICAR_synt"/>
    <property type="match status" value="1"/>
</dbReference>
<evidence type="ECO:0000259" key="9">
    <source>
        <dbReference type="Pfam" id="PF01259"/>
    </source>
</evidence>
<evidence type="ECO:0000256" key="4">
    <source>
        <dbReference type="ARBA" id="ARBA00022741"/>
    </source>
</evidence>